<protein>
    <submittedName>
        <fullName evidence="8">SusD family protein</fullName>
    </submittedName>
</protein>
<evidence type="ECO:0000256" key="1">
    <source>
        <dbReference type="ARBA" id="ARBA00004442"/>
    </source>
</evidence>
<dbReference type="STRING" id="475255.SAMN04488101_101428"/>
<feature type="domain" description="RagB/SusD" evidence="6">
    <location>
        <begin position="340"/>
        <end position="470"/>
    </location>
</feature>
<evidence type="ECO:0000256" key="2">
    <source>
        <dbReference type="ARBA" id="ARBA00006275"/>
    </source>
</evidence>
<dbReference type="InterPro" id="IPR011990">
    <property type="entry name" value="TPR-like_helical_dom_sf"/>
</dbReference>
<keyword evidence="9" id="KW-1185">Reference proteome</keyword>
<proteinExistence type="inferred from homology"/>
<dbReference type="Proteomes" id="UP000192678">
    <property type="component" value="Unassembled WGS sequence"/>
</dbReference>
<organism evidence="8 9">
    <name type="scientific">Pedobacter nyackensis</name>
    <dbReference type="NCBI Taxonomy" id="475255"/>
    <lineage>
        <taxon>Bacteria</taxon>
        <taxon>Pseudomonadati</taxon>
        <taxon>Bacteroidota</taxon>
        <taxon>Sphingobacteriia</taxon>
        <taxon>Sphingobacteriales</taxon>
        <taxon>Sphingobacteriaceae</taxon>
        <taxon>Pedobacter</taxon>
    </lineage>
</organism>
<dbReference type="RefSeq" id="WP_084286999.1">
    <property type="nucleotide sequence ID" value="NZ_FWYB01000001.1"/>
</dbReference>
<keyword evidence="3" id="KW-0732">Signal</keyword>
<dbReference type="SUPFAM" id="SSF48452">
    <property type="entry name" value="TPR-like"/>
    <property type="match status" value="1"/>
</dbReference>
<keyword evidence="5" id="KW-0998">Cell outer membrane</keyword>
<dbReference type="OrthoDB" id="1094477at2"/>
<evidence type="ECO:0000313" key="8">
    <source>
        <dbReference type="EMBL" id="SMC57972.1"/>
    </source>
</evidence>
<comment type="similarity">
    <text evidence="2">Belongs to the SusD family.</text>
</comment>
<evidence type="ECO:0000313" key="9">
    <source>
        <dbReference type="Proteomes" id="UP000192678"/>
    </source>
</evidence>
<evidence type="ECO:0000259" key="6">
    <source>
        <dbReference type="Pfam" id="PF07980"/>
    </source>
</evidence>
<name>A0A1W2ABW1_9SPHI</name>
<reference evidence="8 9" key="1">
    <citation type="submission" date="2017-04" db="EMBL/GenBank/DDBJ databases">
        <authorList>
            <person name="Afonso C.L."/>
            <person name="Miller P.J."/>
            <person name="Scott M.A."/>
            <person name="Spackman E."/>
            <person name="Goraichik I."/>
            <person name="Dimitrov K.M."/>
            <person name="Suarez D.L."/>
            <person name="Swayne D.E."/>
        </authorList>
    </citation>
    <scope>NUCLEOTIDE SEQUENCE [LARGE SCALE GENOMIC DNA]</scope>
    <source>
        <strain evidence="8 9">DSM 19625</strain>
    </source>
</reference>
<dbReference type="EMBL" id="FWYB01000001">
    <property type="protein sequence ID" value="SMC57972.1"/>
    <property type="molecule type" value="Genomic_DNA"/>
</dbReference>
<comment type="subcellular location">
    <subcellularLocation>
        <location evidence="1">Cell outer membrane</location>
    </subcellularLocation>
</comment>
<dbReference type="GO" id="GO:0009279">
    <property type="term" value="C:cell outer membrane"/>
    <property type="evidence" value="ECO:0007669"/>
    <property type="project" value="UniProtKB-SubCell"/>
</dbReference>
<dbReference type="Pfam" id="PF14322">
    <property type="entry name" value="SusD-like_3"/>
    <property type="match status" value="1"/>
</dbReference>
<dbReference type="InterPro" id="IPR012944">
    <property type="entry name" value="SusD_RagB_dom"/>
</dbReference>
<evidence type="ECO:0000256" key="5">
    <source>
        <dbReference type="ARBA" id="ARBA00023237"/>
    </source>
</evidence>
<evidence type="ECO:0000256" key="3">
    <source>
        <dbReference type="ARBA" id="ARBA00022729"/>
    </source>
</evidence>
<accession>A0A1W2ABW1</accession>
<evidence type="ECO:0000256" key="4">
    <source>
        <dbReference type="ARBA" id="ARBA00023136"/>
    </source>
</evidence>
<dbReference type="InterPro" id="IPR033985">
    <property type="entry name" value="SusD-like_N"/>
</dbReference>
<dbReference type="PROSITE" id="PS51257">
    <property type="entry name" value="PROKAR_LIPOPROTEIN"/>
    <property type="match status" value="1"/>
</dbReference>
<dbReference type="Pfam" id="PF07980">
    <property type="entry name" value="SusD_RagB"/>
    <property type="match status" value="1"/>
</dbReference>
<evidence type="ECO:0000259" key="7">
    <source>
        <dbReference type="Pfam" id="PF14322"/>
    </source>
</evidence>
<gene>
    <name evidence="8" type="ORF">SAMN04488101_101428</name>
</gene>
<dbReference type="AlphaFoldDB" id="A0A1W2ABW1"/>
<feature type="domain" description="SusD-like N-terminal" evidence="7">
    <location>
        <begin position="23"/>
        <end position="231"/>
    </location>
</feature>
<dbReference type="Gene3D" id="1.25.40.390">
    <property type="match status" value="1"/>
</dbReference>
<keyword evidence="4" id="KW-0472">Membrane</keyword>
<sequence length="478" mass="53990">MKRNLSILLLLSGFFLVSSCKKFLEEQSQTDIIPRSASALNELLLGAAYVNNAGPGYDRSLRLLDDDVAQGAFYKYGNNMYFAYTWQPEGLGKDGLTAGSDSWTVLYPRILTCNMVLDYATKVTGTTAEIENVVGQACLLRAFYYFKLVNLYAKPYSDKLSDPSKDPGVPLMLSSGLSFEGKPRNTVAEVYKQIVEDLDRGIEFLERNGKNNNVYRINHIAGYLLSSRVQLQLGNWQKVIDATTNVLNRKSDLMDLATWGAVNQNGKPIIGPVNQESLWVHSNPDEVIFDGNTQEGYSYILSDDLISNFETGDLRSSIYIKNKRSIKRPTVGYIAKVGQAFRVSEALLNRAEAYAQLNKLGQTGNAQLALDDLNTLRKKRFTPATYHDLVSLGADDLLQKCYDEKRREFFDEENHRWFDLRRHGMPSFTHSYYESDVQVLKYVLLDHDPGYVLQIPKVALDKNAKLTRNPDPARRIGH</sequence>